<dbReference type="Proteomes" id="UP000031572">
    <property type="component" value="Unassembled WGS sequence"/>
</dbReference>
<comment type="caution">
    <text evidence="2">The sequence shown here is derived from an EMBL/GenBank/DDBJ whole genome shotgun (WGS) entry which is preliminary data.</text>
</comment>
<evidence type="ECO:0000313" key="2">
    <source>
        <dbReference type="EMBL" id="KIF82812.1"/>
    </source>
</evidence>
<sequence length="196" mass="21685">MRVVSVNLAAVGEMFIRQSERDHRIMTAIHKQPVADAVRVKRLGLAGDEQADLTVHGGLDKAVYAYPSEHYAFWAAQRLAALKREVPLPPGSMGENLTLAGLLERDVWVGDRLHVGSAVLQVTEPRRPCYKFAAKMGFSHAVKMMTQSGFTGFYLRVIEEGEIATGDAVTLLPGTRNVSIAQVNEQRLKGRQRDLF</sequence>
<dbReference type="InterPro" id="IPR052353">
    <property type="entry name" value="Benzoxazolinone_Detox_Enz"/>
</dbReference>
<organism evidence="2 3">
    <name type="scientific">Noviherbaspirillum autotrophicum</name>
    <dbReference type="NCBI Taxonomy" id="709839"/>
    <lineage>
        <taxon>Bacteria</taxon>
        <taxon>Pseudomonadati</taxon>
        <taxon>Pseudomonadota</taxon>
        <taxon>Betaproteobacteria</taxon>
        <taxon>Burkholderiales</taxon>
        <taxon>Oxalobacteraceae</taxon>
        <taxon>Noviherbaspirillum</taxon>
    </lineage>
</organism>
<evidence type="ECO:0000259" key="1">
    <source>
        <dbReference type="PROSITE" id="PS51340"/>
    </source>
</evidence>
<keyword evidence="3" id="KW-1185">Reference proteome</keyword>
<dbReference type="Pfam" id="PF03473">
    <property type="entry name" value="MOSC"/>
    <property type="match status" value="1"/>
</dbReference>
<feature type="domain" description="MOSC" evidence="1">
    <location>
        <begin position="32"/>
        <end position="172"/>
    </location>
</feature>
<dbReference type="RefSeq" id="WP_040041445.1">
    <property type="nucleotide sequence ID" value="NZ_JWJG01000028.1"/>
</dbReference>
<dbReference type="EMBL" id="JWJG01000028">
    <property type="protein sequence ID" value="KIF82812.1"/>
    <property type="molecule type" value="Genomic_DNA"/>
</dbReference>
<accession>A0A0C1YQC3</accession>
<dbReference type="GO" id="GO:0030170">
    <property type="term" value="F:pyridoxal phosphate binding"/>
    <property type="evidence" value="ECO:0007669"/>
    <property type="project" value="InterPro"/>
</dbReference>
<gene>
    <name evidence="2" type="ORF">TSA66_21470</name>
</gene>
<dbReference type="InterPro" id="IPR011037">
    <property type="entry name" value="Pyrv_Knase-like_insert_dom_sf"/>
</dbReference>
<protein>
    <submittedName>
        <fullName evidence="2">Sulfurase</fullName>
    </submittedName>
</protein>
<dbReference type="SUPFAM" id="SSF50800">
    <property type="entry name" value="PK beta-barrel domain-like"/>
    <property type="match status" value="1"/>
</dbReference>
<dbReference type="GO" id="GO:0003824">
    <property type="term" value="F:catalytic activity"/>
    <property type="evidence" value="ECO:0007669"/>
    <property type="project" value="InterPro"/>
</dbReference>
<dbReference type="InterPro" id="IPR005302">
    <property type="entry name" value="MoCF_Sase_C"/>
</dbReference>
<dbReference type="AlphaFoldDB" id="A0A0C1YQC3"/>
<dbReference type="GO" id="GO:0030151">
    <property type="term" value="F:molybdenum ion binding"/>
    <property type="evidence" value="ECO:0007669"/>
    <property type="project" value="InterPro"/>
</dbReference>
<dbReference type="OrthoDB" id="9786134at2"/>
<dbReference type="PANTHER" id="PTHR30212">
    <property type="entry name" value="PROTEIN YIIM"/>
    <property type="match status" value="1"/>
</dbReference>
<dbReference type="PROSITE" id="PS51340">
    <property type="entry name" value="MOSC"/>
    <property type="match status" value="1"/>
</dbReference>
<dbReference type="Gene3D" id="2.40.33.20">
    <property type="entry name" value="PK beta-barrel domain-like"/>
    <property type="match status" value="1"/>
</dbReference>
<evidence type="ECO:0000313" key="3">
    <source>
        <dbReference type="Proteomes" id="UP000031572"/>
    </source>
</evidence>
<proteinExistence type="predicted"/>
<name>A0A0C1YQC3_9BURK</name>
<dbReference type="PANTHER" id="PTHR30212:SF2">
    <property type="entry name" value="PROTEIN YIIM"/>
    <property type="match status" value="1"/>
</dbReference>
<dbReference type="STRING" id="709839.TSA66_21470"/>
<reference evidence="2 3" key="1">
    <citation type="submission" date="2014-12" db="EMBL/GenBank/DDBJ databases">
        <title>Denitrispirillum autotrophicum gen. nov., sp. nov., Denitrifying, Facultatively Autotrophic Bacteria Isolated from Rice Paddy Soil.</title>
        <authorList>
            <person name="Ishii S."/>
            <person name="Ashida N."/>
            <person name="Ohno H."/>
            <person name="Otsuka S."/>
            <person name="Yokota A."/>
            <person name="Senoo K."/>
        </authorList>
    </citation>
    <scope>NUCLEOTIDE SEQUENCE [LARGE SCALE GENOMIC DNA]</scope>
    <source>
        <strain evidence="2 3">TSA66</strain>
    </source>
</reference>